<dbReference type="Pfam" id="PF00440">
    <property type="entry name" value="TetR_N"/>
    <property type="match status" value="1"/>
</dbReference>
<name>A0A0D7F0Y0_RHOPL</name>
<keyword evidence="1" id="KW-0805">Transcription regulation</keyword>
<dbReference type="PATRIC" id="fig|1076.23.peg.840"/>
<dbReference type="InterPro" id="IPR049445">
    <property type="entry name" value="TetR_SbtR-like_C"/>
</dbReference>
<evidence type="ECO:0000259" key="5">
    <source>
        <dbReference type="PROSITE" id="PS50977"/>
    </source>
</evidence>
<accession>A0A0D7F0Y0</accession>
<dbReference type="PANTHER" id="PTHR30055">
    <property type="entry name" value="HTH-TYPE TRANSCRIPTIONAL REGULATOR RUTR"/>
    <property type="match status" value="1"/>
</dbReference>
<evidence type="ECO:0000256" key="2">
    <source>
        <dbReference type="ARBA" id="ARBA00023125"/>
    </source>
</evidence>
<dbReference type="InterPro" id="IPR009057">
    <property type="entry name" value="Homeodomain-like_sf"/>
</dbReference>
<keyword evidence="2 4" id="KW-0238">DNA-binding</keyword>
<evidence type="ECO:0000256" key="3">
    <source>
        <dbReference type="ARBA" id="ARBA00023163"/>
    </source>
</evidence>
<proteinExistence type="predicted"/>
<dbReference type="Gene3D" id="1.10.357.10">
    <property type="entry name" value="Tetracycline Repressor, domain 2"/>
    <property type="match status" value="1"/>
</dbReference>
<dbReference type="GO" id="GO:0000976">
    <property type="term" value="F:transcription cis-regulatory region binding"/>
    <property type="evidence" value="ECO:0007669"/>
    <property type="project" value="TreeGrafter"/>
</dbReference>
<dbReference type="PANTHER" id="PTHR30055:SF234">
    <property type="entry name" value="HTH-TYPE TRANSCRIPTIONAL REGULATOR BETI"/>
    <property type="match status" value="1"/>
</dbReference>
<dbReference type="EMBL" id="JXXE01000154">
    <property type="protein sequence ID" value="KIZ45362.1"/>
    <property type="molecule type" value="Genomic_DNA"/>
</dbReference>
<evidence type="ECO:0000256" key="1">
    <source>
        <dbReference type="ARBA" id="ARBA00023015"/>
    </source>
</evidence>
<protein>
    <submittedName>
        <fullName evidence="6">TetR family transcriptional regulator</fullName>
    </submittedName>
</protein>
<feature type="DNA-binding region" description="H-T-H motif" evidence="4">
    <location>
        <begin position="38"/>
        <end position="57"/>
    </location>
</feature>
<dbReference type="GO" id="GO:0003700">
    <property type="term" value="F:DNA-binding transcription factor activity"/>
    <property type="evidence" value="ECO:0007669"/>
    <property type="project" value="TreeGrafter"/>
</dbReference>
<evidence type="ECO:0000313" key="6">
    <source>
        <dbReference type="EMBL" id="KIZ45362.1"/>
    </source>
</evidence>
<dbReference type="SUPFAM" id="SSF48498">
    <property type="entry name" value="Tetracyclin repressor-like, C-terminal domain"/>
    <property type="match status" value="1"/>
</dbReference>
<dbReference type="InterPro" id="IPR036271">
    <property type="entry name" value="Tet_transcr_reg_TetR-rel_C_sf"/>
</dbReference>
<dbReference type="InterPro" id="IPR050109">
    <property type="entry name" value="HTH-type_TetR-like_transc_reg"/>
</dbReference>
<feature type="domain" description="HTH tetR-type" evidence="5">
    <location>
        <begin position="16"/>
        <end position="75"/>
    </location>
</feature>
<sequence length="202" mass="21577">MEGAANWQLPVRADARRNINALLKAAMTVFATSGVDAPMREIAEQAGVGVGTIYRHFPVRADLIVAVCRNEVDTCAEAAATLAAQHPPRKALSCWIDRYIALVSAKRGLAAALHSGDPAYDGLPAYFENQLSPALDRLLKAAAAAGEIRSDVSARDLLWAVAGLCAPRRTDNFELARRMIDLLLDGLRAAPDAAIDAFATKI</sequence>
<dbReference type="Pfam" id="PF21597">
    <property type="entry name" value="TetR_C_43"/>
    <property type="match status" value="1"/>
</dbReference>
<gene>
    <name evidence="6" type="ORF">OO17_07945</name>
</gene>
<organism evidence="6 7">
    <name type="scientific">Rhodopseudomonas palustris</name>
    <dbReference type="NCBI Taxonomy" id="1076"/>
    <lineage>
        <taxon>Bacteria</taxon>
        <taxon>Pseudomonadati</taxon>
        <taxon>Pseudomonadota</taxon>
        <taxon>Alphaproteobacteria</taxon>
        <taxon>Hyphomicrobiales</taxon>
        <taxon>Nitrobacteraceae</taxon>
        <taxon>Rhodopseudomonas</taxon>
    </lineage>
</organism>
<dbReference type="InterPro" id="IPR001647">
    <property type="entry name" value="HTH_TetR"/>
</dbReference>
<keyword evidence="3" id="KW-0804">Transcription</keyword>
<dbReference type="PRINTS" id="PR00455">
    <property type="entry name" value="HTHTETR"/>
</dbReference>
<reference evidence="6 7" key="1">
    <citation type="submission" date="2014-11" db="EMBL/GenBank/DDBJ databases">
        <title>Genomics and ecophysiology of heterotrophic nitrogen fixing bacteria isolated from estuarine surface water.</title>
        <authorList>
            <person name="Bentzon-Tilia M."/>
            <person name="Severin I."/>
            <person name="Hansen L.H."/>
            <person name="Riemann L."/>
        </authorList>
    </citation>
    <scope>NUCLEOTIDE SEQUENCE [LARGE SCALE GENOMIC DNA]</scope>
    <source>
        <strain evidence="6 7">BAL398</strain>
    </source>
</reference>
<dbReference type="AlphaFoldDB" id="A0A0D7F0Y0"/>
<evidence type="ECO:0000256" key="4">
    <source>
        <dbReference type="PROSITE-ProRule" id="PRU00335"/>
    </source>
</evidence>
<evidence type="ECO:0000313" key="7">
    <source>
        <dbReference type="Proteomes" id="UP000032515"/>
    </source>
</evidence>
<dbReference type="Proteomes" id="UP000032515">
    <property type="component" value="Unassembled WGS sequence"/>
</dbReference>
<comment type="caution">
    <text evidence="6">The sequence shown here is derived from an EMBL/GenBank/DDBJ whole genome shotgun (WGS) entry which is preliminary data.</text>
</comment>
<dbReference type="SUPFAM" id="SSF46689">
    <property type="entry name" value="Homeodomain-like"/>
    <property type="match status" value="1"/>
</dbReference>
<dbReference type="PROSITE" id="PS50977">
    <property type="entry name" value="HTH_TETR_2"/>
    <property type="match status" value="1"/>
</dbReference>